<dbReference type="InterPro" id="IPR006553">
    <property type="entry name" value="Leu-rich_rpt_Cys-con_subtyp"/>
</dbReference>
<feature type="domain" description="F-box" evidence="3">
    <location>
        <begin position="50"/>
        <end position="93"/>
    </location>
</feature>
<evidence type="ECO:0000259" key="3">
    <source>
        <dbReference type="SMART" id="SM00256"/>
    </source>
</evidence>
<accession>A0A834XQJ0</accession>
<dbReference type="PANTHER" id="PTHR13318:SF95">
    <property type="entry name" value="F-BOX PROTEIN YLR352W"/>
    <property type="match status" value="1"/>
</dbReference>
<dbReference type="InterPro" id="IPR032675">
    <property type="entry name" value="LRR_dom_sf"/>
</dbReference>
<organism evidence="4 5">
    <name type="scientific">Aphidius gifuensis</name>
    <name type="common">Parasitoid wasp</name>
    <dbReference type="NCBI Taxonomy" id="684658"/>
    <lineage>
        <taxon>Eukaryota</taxon>
        <taxon>Metazoa</taxon>
        <taxon>Ecdysozoa</taxon>
        <taxon>Arthropoda</taxon>
        <taxon>Hexapoda</taxon>
        <taxon>Insecta</taxon>
        <taxon>Pterygota</taxon>
        <taxon>Neoptera</taxon>
        <taxon>Endopterygota</taxon>
        <taxon>Hymenoptera</taxon>
        <taxon>Apocrita</taxon>
        <taxon>Ichneumonoidea</taxon>
        <taxon>Braconidae</taxon>
        <taxon>Aphidiinae</taxon>
        <taxon>Aphidius</taxon>
    </lineage>
</organism>
<reference evidence="4 5" key="1">
    <citation type="submission" date="2020-08" db="EMBL/GenBank/DDBJ databases">
        <title>Aphidius gifuensis genome sequencing and assembly.</title>
        <authorList>
            <person name="Du Z."/>
        </authorList>
    </citation>
    <scope>NUCLEOTIDE SEQUENCE [LARGE SCALE GENOMIC DNA]</scope>
    <source>
        <strain evidence="4">YNYX2018</strain>
        <tissue evidence="4">Adults</tissue>
    </source>
</reference>
<evidence type="ECO:0000313" key="5">
    <source>
        <dbReference type="Proteomes" id="UP000639338"/>
    </source>
</evidence>
<feature type="compositionally biased region" description="Low complexity" evidence="2">
    <location>
        <begin position="1061"/>
        <end position="1076"/>
    </location>
</feature>
<dbReference type="Pfam" id="PF00646">
    <property type="entry name" value="F-box"/>
    <property type="match status" value="1"/>
</dbReference>
<sequence length="1141" mass="131294">MFSLTTKTTTTTMTMTTENMLVKKQRSFKKALSDDDIDGPTVKLDYINKLSDECLVKIFMNIPILKRIGLDKVCSNWKRIYELAWNDVKKINLQDLKQKRKDKTQALIIKILFDCGKYIKKLSVPFCISETTIIPIIDAACQNLVELELNFGFVPSDEFVLDGAFTQFNKLKKIKIRDSKYKRNKHDEIGKLFDFIIQVLPEGIEKIYISSVNGRIESRLNLCTAFKKFPSLCCLVLKNWKFNHNFNPVYNQLTKTKSLRYLDLKYTQICDGIDEVIINLINLEHLNIQHNDKVNDELLIIIANNCKKLKYLNIGYCQVSRANLKYVIKTLTHIEKLKISGISSADNSVIPIINMRKLNSLECANCPDITDTGIFQILENQPCLEYLDIAGTSTTQEILEHALIKVESRNVKLNLCIVTSEKNIFDFETNEYNEPNCDSLSKLELAFKENINNIFEENSYIDNYFDDYEPDINLPANSMITKKIRSPNNKLTEKKTNLINCLNVDCLAKIFTFIDPNYRLSLKFVCKKWKKATDISWYNTKKLNIKSIGYEVPTKKTGGMLKNFGPYLRELNTTYNKIDIELMPAIEKYCRNLVKLDLSILLQWYHHECLKNAFSAMKKLKYIKIDGCYCRKSELNSPKAYMTIMQNLPDDIEEIHFISHVPIRVSSNEAPMFEKFNKLRKLTIIQWQIDYAIVKIISQKSTIIDLDLNQCFLTNEGLQWIGNMNNLENLNIQHITNPYGSTSNEDPLMNILYGCKNLKLLNIAGLISSTNAYDKINRLKKLEILRMNNVVGDVHDGIFNNIYKLKILECASVNGINDEIIMKLLENCQELQELNISTTAITYKTIDYAFRIVEKRTNNIKLTITAQRKQEIGIEIEEAAVVVNVQEVNVQQEIGIEIEEAAVVVNVQEVNVQQEIGIEIEEAAVVVNVQEVNVQQEIGIEIEDSINDSVFQNIDTSIYETDEQNNPPIEITINDNNNDNNLNESDEDINLLDESDLVFQNIDTSIYNTVEQNNPPIEITINDNNNNNNNNNLDENEILFDEDDSVFQNIDTSIFDTDEQNNPPIDITNNNNNNNDDNNRLDENEILLDEDNELFMNVNMNIINERYLTNAAGNRIDEDGNLLDDDGNLIDSYADYITDDF</sequence>
<comment type="caution">
    <text evidence="4">The sequence shown here is derived from an EMBL/GenBank/DDBJ whole genome shotgun (WGS) entry which is preliminary data.</text>
</comment>
<evidence type="ECO:0000256" key="1">
    <source>
        <dbReference type="ARBA" id="ARBA00022786"/>
    </source>
</evidence>
<dbReference type="AlphaFoldDB" id="A0A834XQJ0"/>
<dbReference type="SUPFAM" id="SSF52047">
    <property type="entry name" value="RNI-like"/>
    <property type="match status" value="2"/>
</dbReference>
<name>A0A834XQJ0_APHGI</name>
<evidence type="ECO:0000256" key="2">
    <source>
        <dbReference type="SAM" id="MobiDB-lite"/>
    </source>
</evidence>
<dbReference type="PANTHER" id="PTHR13318">
    <property type="entry name" value="PARTNER OF PAIRED, ISOFORM B-RELATED"/>
    <property type="match status" value="1"/>
</dbReference>
<protein>
    <recommendedName>
        <fullName evidence="3">F-box domain-containing protein</fullName>
    </recommendedName>
</protein>
<dbReference type="GO" id="GO:0019005">
    <property type="term" value="C:SCF ubiquitin ligase complex"/>
    <property type="evidence" value="ECO:0007669"/>
    <property type="project" value="TreeGrafter"/>
</dbReference>
<feature type="region of interest" description="Disordered" evidence="2">
    <location>
        <begin position="1057"/>
        <end position="1078"/>
    </location>
</feature>
<dbReference type="SUPFAM" id="SSF81383">
    <property type="entry name" value="F-box domain"/>
    <property type="match status" value="1"/>
</dbReference>
<dbReference type="GO" id="GO:0031146">
    <property type="term" value="P:SCF-dependent proteasomal ubiquitin-dependent protein catabolic process"/>
    <property type="evidence" value="ECO:0007669"/>
    <property type="project" value="TreeGrafter"/>
</dbReference>
<dbReference type="SMART" id="SM00256">
    <property type="entry name" value="FBOX"/>
    <property type="match status" value="2"/>
</dbReference>
<dbReference type="SMART" id="SM00367">
    <property type="entry name" value="LRR_CC"/>
    <property type="match status" value="3"/>
</dbReference>
<dbReference type="InterPro" id="IPR036047">
    <property type="entry name" value="F-box-like_dom_sf"/>
</dbReference>
<dbReference type="InterPro" id="IPR001810">
    <property type="entry name" value="F-box_dom"/>
</dbReference>
<keyword evidence="5" id="KW-1185">Reference proteome</keyword>
<keyword evidence="1" id="KW-0833">Ubl conjugation pathway</keyword>
<dbReference type="EMBL" id="JACMRX010000004">
    <property type="protein sequence ID" value="KAF7991573.1"/>
    <property type="molecule type" value="Genomic_DNA"/>
</dbReference>
<proteinExistence type="predicted"/>
<dbReference type="Gene3D" id="3.80.10.10">
    <property type="entry name" value="Ribonuclease Inhibitor"/>
    <property type="match status" value="4"/>
</dbReference>
<feature type="domain" description="F-box" evidence="3">
    <location>
        <begin position="502"/>
        <end position="543"/>
    </location>
</feature>
<dbReference type="Proteomes" id="UP000639338">
    <property type="component" value="Unassembled WGS sequence"/>
</dbReference>
<evidence type="ECO:0000313" key="4">
    <source>
        <dbReference type="EMBL" id="KAF7991573.1"/>
    </source>
</evidence>
<gene>
    <name evidence="4" type="ORF">HCN44_008944</name>
</gene>